<dbReference type="Proteomes" id="UP000244336">
    <property type="component" value="Chromosome 4"/>
</dbReference>
<dbReference type="AlphaFoldDB" id="A0A2T7E2P4"/>
<gene>
    <name evidence="3" type="ORF">GQ55_4G332100</name>
</gene>
<sequence length="164" mass="16816">MMWSQSLLAAVRCASVAVAAAQLAVSPMLGWAPPPRSATEDMREGLRRALGVLAAAGAAEIGTTRCWASPSYSRPPSSSASSMPGAGSSASPCPSCSWSPRSRCSSSARPSTSRRRPTGAPSSASCRCSSPATRTATSPCRRRRPTPRASTTRPAPSPGLPLTS</sequence>
<feature type="compositionally biased region" description="Low complexity" evidence="1">
    <location>
        <begin position="68"/>
        <end position="111"/>
    </location>
</feature>
<dbReference type="EMBL" id="CM009752">
    <property type="protein sequence ID" value="PUZ62115.1"/>
    <property type="molecule type" value="Genomic_DNA"/>
</dbReference>
<evidence type="ECO:0000313" key="4">
    <source>
        <dbReference type="Proteomes" id="UP000244336"/>
    </source>
</evidence>
<evidence type="ECO:0000313" key="3">
    <source>
        <dbReference type="EMBL" id="PUZ62115.1"/>
    </source>
</evidence>
<feature type="compositionally biased region" description="Low complexity" evidence="1">
    <location>
        <begin position="118"/>
        <end position="139"/>
    </location>
</feature>
<evidence type="ECO:0000256" key="1">
    <source>
        <dbReference type="SAM" id="MobiDB-lite"/>
    </source>
</evidence>
<keyword evidence="2" id="KW-0732">Signal</keyword>
<evidence type="ECO:0008006" key="5">
    <source>
        <dbReference type="Google" id="ProtNLM"/>
    </source>
</evidence>
<keyword evidence="4" id="KW-1185">Reference proteome</keyword>
<feature type="compositionally biased region" description="Pro residues" evidence="1">
    <location>
        <begin position="155"/>
        <end position="164"/>
    </location>
</feature>
<protein>
    <recommendedName>
        <fullName evidence="5">CASP-like protein</fullName>
    </recommendedName>
</protein>
<feature type="region of interest" description="Disordered" evidence="1">
    <location>
        <begin position="67"/>
        <end position="164"/>
    </location>
</feature>
<feature type="signal peptide" evidence="2">
    <location>
        <begin position="1"/>
        <end position="21"/>
    </location>
</feature>
<name>A0A2T7E2P4_9POAL</name>
<proteinExistence type="predicted"/>
<feature type="chain" id="PRO_5015642333" description="CASP-like protein" evidence="2">
    <location>
        <begin position="22"/>
        <end position="164"/>
    </location>
</feature>
<accession>A0A2T7E2P4</accession>
<organism evidence="3 4">
    <name type="scientific">Panicum hallii var. hallii</name>
    <dbReference type="NCBI Taxonomy" id="1504633"/>
    <lineage>
        <taxon>Eukaryota</taxon>
        <taxon>Viridiplantae</taxon>
        <taxon>Streptophyta</taxon>
        <taxon>Embryophyta</taxon>
        <taxon>Tracheophyta</taxon>
        <taxon>Spermatophyta</taxon>
        <taxon>Magnoliopsida</taxon>
        <taxon>Liliopsida</taxon>
        <taxon>Poales</taxon>
        <taxon>Poaceae</taxon>
        <taxon>PACMAD clade</taxon>
        <taxon>Panicoideae</taxon>
        <taxon>Panicodae</taxon>
        <taxon>Paniceae</taxon>
        <taxon>Panicinae</taxon>
        <taxon>Panicum</taxon>
        <taxon>Panicum sect. Panicum</taxon>
    </lineage>
</organism>
<evidence type="ECO:0000256" key="2">
    <source>
        <dbReference type="SAM" id="SignalP"/>
    </source>
</evidence>
<dbReference type="Gramene" id="PUZ62115">
    <property type="protein sequence ID" value="PUZ62115"/>
    <property type="gene ID" value="GQ55_4G332100"/>
</dbReference>
<reference evidence="3 4" key="1">
    <citation type="submission" date="2018-04" db="EMBL/GenBank/DDBJ databases">
        <title>WGS assembly of Panicum hallii var. hallii HAL2.</title>
        <authorList>
            <person name="Lovell J."/>
            <person name="Jenkins J."/>
            <person name="Lowry D."/>
            <person name="Mamidi S."/>
            <person name="Sreedasyam A."/>
            <person name="Weng X."/>
            <person name="Barry K."/>
            <person name="Bonette J."/>
            <person name="Campitelli B."/>
            <person name="Daum C."/>
            <person name="Gordon S."/>
            <person name="Gould B."/>
            <person name="Lipzen A."/>
            <person name="MacQueen A."/>
            <person name="Palacio-Mejia J."/>
            <person name="Plott C."/>
            <person name="Shakirov E."/>
            <person name="Shu S."/>
            <person name="Yoshinaga Y."/>
            <person name="Zane M."/>
            <person name="Rokhsar D."/>
            <person name="Grimwood J."/>
            <person name="Schmutz J."/>
            <person name="Juenger T."/>
        </authorList>
    </citation>
    <scope>NUCLEOTIDE SEQUENCE [LARGE SCALE GENOMIC DNA]</scope>
    <source>
        <strain evidence="4">cv. HAL2</strain>
    </source>
</reference>